<evidence type="ECO:0000313" key="3">
    <source>
        <dbReference type="EMBL" id="AKE42104.1"/>
    </source>
</evidence>
<dbReference type="Proteomes" id="UP000033457">
    <property type="component" value="Chromosome"/>
</dbReference>
<evidence type="ECO:0000259" key="2">
    <source>
        <dbReference type="SMART" id="SM00899"/>
    </source>
</evidence>
<dbReference type="InterPro" id="IPR008988">
    <property type="entry name" value="Transcriptional_repressor_C"/>
</dbReference>
<proteinExistence type="predicted"/>
<sequence length="102" mass="10855">MLTADPNSSQNSADTSAIDIVETSPLSAIPVGKKCVLTEVEDAELSHDMRRRMAELGLRAGAELTVCQKTAGGGRVIKISNTRYAIDKNTSTHIIVTPGVFL</sequence>
<evidence type="ECO:0000313" key="5">
    <source>
        <dbReference type="Proteomes" id="UP000033457"/>
    </source>
</evidence>
<dbReference type="KEGG" id="cku:UL82_09835"/>
<dbReference type="Gene3D" id="2.30.30.90">
    <property type="match status" value="1"/>
</dbReference>
<evidence type="ECO:0000256" key="1">
    <source>
        <dbReference type="ARBA" id="ARBA00023004"/>
    </source>
</evidence>
<dbReference type="AlphaFoldDB" id="A0A0F6TDZ7"/>
<evidence type="ECO:0000313" key="6">
    <source>
        <dbReference type="Proteomes" id="UP000271380"/>
    </source>
</evidence>
<dbReference type="SMART" id="SM00899">
    <property type="entry name" value="FeoA"/>
    <property type="match status" value="1"/>
</dbReference>
<dbReference type="OrthoDB" id="4420166at2"/>
<dbReference type="Proteomes" id="UP000271380">
    <property type="component" value="Chromosome"/>
</dbReference>
<evidence type="ECO:0000313" key="4">
    <source>
        <dbReference type="EMBL" id="VEH05973.1"/>
    </source>
</evidence>
<dbReference type="STRING" id="35755.UL82_09835"/>
<dbReference type="HOGENOM" id="CLU_150646_11_2_11"/>
<organism evidence="3 5">
    <name type="scientific">Corynebacterium kutscheri</name>
    <dbReference type="NCBI Taxonomy" id="35755"/>
    <lineage>
        <taxon>Bacteria</taxon>
        <taxon>Bacillati</taxon>
        <taxon>Actinomycetota</taxon>
        <taxon>Actinomycetes</taxon>
        <taxon>Mycobacteriales</taxon>
        <taxon>Corynebacteriaceae</taxon>
        <taxon>Corynebacterium</taxon>
    </lineage>
</organism>
<dbReference type="SUPFAM" id="SSF50037">
    <property type="entry name" value="C-terminal domain of transcriptional repressors"/>
    <property type="match status" value="1"/>
</dbReference>
<accession>A0A0F6TDZ7</accession>
<dbReference type="InterPro" id="IPR007167">
    <property type="entry name" value="Fe-transptr_FeoA-like"/>
</dbReference>
<reference evidence="3 5" key="1">
    <citation type="journal article" date="2015" name="Genome Announc.">
        <title>Complete Genome Sequence of Corynebacterium kutscheri DSM 20755, a Corynebacterial Type Strain with Remarkably Low G+C Content of Chromosomal DNA.</title>
        <authorList>
            <person name="Ruckert C."/>
            <person name="Albersmeier A."/>
            <person name="Winkler A."/>
            <person name="Tauch A."/>
        </authorList>
    </citation>
    <scope>NUCLEOTIDE SEQUENCE [LARGE SCALE GENOMIC DNA]</scope>
    <source>
        <strain evidence="3 5">DSM 20755</strain>
    </source>
</reference>
<dbReference type="Pfam" id="PF04023">
    <property type="entry name" value="FeoA"/>
    <property type="match status" value="1"/>
</dbReference>
<protein>
    <submittedName>
        <fullName evidence="3">Fe2+ transport system protein A</fullName>
    </submittedName>
    <submittedName>
        <fullName evidence="4">FeoA domain</fullName>
    </submittedName>
</protein>
<dbReference type="EMBL" id="CP011312">
    <property type="protein sequence ID" value="AKE42104.1"/>
    <property type="molecule type" value="Genomic_DNA"/>
</dbReference>
<keyword evidence="5" id="KW-1185">Reference proteome</keyword>
<dbReference type="InterPro" id="IPR038157">
    <property type="entry name" value="FeoA_core_dom"/>
</dbReference>
<keyword evidence="1" id="KW-0408">Iron</keyword>
<feature type="domain" description="Ferrous iron transporter FeoA-like" evidence="2">
    <location>
        <begin position="24"/>
        <end position="98"/>
    </location>
</feature>
<name>A0A0F6TDZ7_9CORY</name>
<dbReference type="EMBL" id="LR134377">
    <property type="protein sequence ID" value="VEH05973.1"/>
    <property type="molecule type" value="Genomic_DNA"/>
</dbReference>
<gene>
    <name evidence="4" type="ORF">NCTC949_00885</name>
    <name evidence="3" type="ORF">UL82_09835</name>
</gene>
<reference evidence="4 6" key="2">
    <citation type="submission" date="2018-12" db="EMBL/GenBank/DDBJ databases">
        <authorList>
            <consortium name="Pathogen Informatics"/>
        </authorList>
    </citation>
    <scope>NUCLEOTIDE SEQUENCE [LARGE SCALE GENOMIC DNA]</scope>
    <source>
        <strain evidence="4 6">NCTC949</strain>
    </source>
</reference>
<dbReference type="GO" id="GO:0046914">
    <property type="term" value="F:transition metal ion binding"/>
    <property type="evidence" value="ECO:0007669"/>
    <property type="project" value="InterPro"/>
</dbReference>